<dbReference type="InterPro" id="IPR001789">
    <property type="entry name" value="Sig_transdc_resp-reg_receiver"/>
</dbReference>
<keyword evidence="2" id="KW-0902">Two-component regulatory system</keyword>
<dbReference type="InterPro" id="IPR050595">
    <property type="entry name" value="Bact_response_regulator"/>
</dbReference>
<gene>
    <name evidence="6" type="ORF">IQ235_07260</name>
</gene>
<proteinExistence type="evidence at transcript level"/>
<keyword evidence="1 3" id="KW-0597">Phosphoprotein</keyword>
<accession>A0A928Z8E5</accession>
<dbReference type="PIRSF" id="PIRSF005897">
    <property type="entry name" value="RR_PatA"/>
    <property type="match status" value="1"/>
</dbReference>
<dbReference type="EMBL" id="JADEXN010000098">
    <property type="protein sequence ID" value="MBE9040583.1"/>
    <property type="molecule type" value="Genomic_DNA"/>
</dbReference>
<dbReference type="GO" id="GO:0000160">
    <property type="term" value="P:phosphorelay signal transduction system"/>
    <property type="evidence" value="ECO:0007669"/>
    <property type="project" value="UniProtKB-KW"/>
</dbReference>
<keyword evidence="2" id="KW-0364">Heterocyst</keyword>
<keyword evidence="7" id="KW-1185">Reference proteome</keyword>
<dbReference type="PANTHER" id="PTHR44591">
    <property type="entry name" value="STRESS RESPONSE REGULATOR PROTEIN 1"/>
    <property type="match status" value="1"/>
</dbReference>
<reference evidence="6" key="1">
    <citation type="submission" date="2020-10" db="EMBL/GenBank/DDBJ databases">
        <authorList>
            <person name="Castelo-Branco R."/>
            <person name="Eusebio N."/>
            <person name="Adriana R."/>
            <person name="Vieira A."/>
            <person name="Brugerolle De Fraissinette N."/>
            <person name="Rezende De Castro R."/>
            <person name="Schneider M.P."/>
            <person name="Vasconcelos V."/>
            <person name="Leao P.N."/>
        </authorList>
    </citation>
    <scope>NUCLEOTIDE SEQUENCE</scope>
    <source>
        <strain evidence="6">LEGE 11467</strain>
    </source>
</reference>
<evidence type="ECO:0000256" key="3">
    <source>
        <dbReference type="PROSITE-ProRule" id="PRU00169"/>
    </source>
</evidence>
<comment type="function">
    <text evidence="2">Controls heterocyst pattern formation.</text>
</comment>
<dbReference type="PANTHER" id="PTHR44591:SF23">
    <property type="entry name" value="CHEY SUBFAMILY"/>
    <property type="match status" value="1"/>
</dbReference>
<sequence>MTGNLSPTSTTQSRPGVVTYPRKAIKHIVAKGISGCMTFHDPLDPTIGWNLYVRRGQLTYATSAGRKAERLRCLVRSIQPELCELKFPELENEYTIVCQWWHSSGLPMARLRQLLMRLSLEAIVQTLALPKASVEFNKTRKIEPILIETPLTQIPSPLWQMALQWQQWRKTLPSPFSRLYLEPEKQSAFRELWQQYPYQFKGKKEGERFAMRLMHLLGKQLSVYQISYLLKVSAQNLVAWVQPLVSAGLVVVLEREITESPPRAESPARETSPPPLDTEPRQTIACIDDSKTIQKQVKGILEIHGFDVLGITEPAQALTSLVRQKPAAILMDVNMPDIDGYELCSMLRQSRQLRDIPIIMLTGRDGILDRIRAKTLGVNYYLTKPFNPDNLVGYIHKVLQGLASET</sequence>
<evidence type="ECO:0000256" key="1">
    <source>
        <dbReference type="ARBA" id="ARBA00022553"/>
    </source>
</evidence>
<comment type="caution">
    <text evidence="6">The sequence shown here is derived from an EMBL/GenBank/DDBJ whole genome shotgun (WGS) entry which is preliminary data.</text>
</comment>
<evidence type="ECO:0000313" key="7">
    <source>
        <dbReference type="Proteomes" id="UP000621799"/>
    </source>
</evidence>
<dbReference type="Pfam" id="PF00072">
    <property type="entry name" value="Response_reg"/>
    <property type="match status" value="1"/>
</dbReference>
<dbReference type="GO" id="GO:0030428">
    <property type="term" value="C:cell septum"/>
    <property type="evidence" value="ECO:0007669"/>
    <property type="project" value="UniProtKB-SubCell"/>
</dbReference>
<comment type="subcellular location">
    <subcellularLocation>
        <location evidence="2">Cell septum</location>
    </subcellularLocation>
</comment>
<feature type="domain" description="Response regulatory" evidence="5">
    <location>
        <begin position="283"/>
        <end position="399"/>
    </location>
</feature>
<protein>
    <recommendedName>
        <fullName evidence="2">Protein PatA</fullName>
    </recommendedName>
</protein>
<evidence type="ECO:0000256" key="2">
    <source>
        <dbReference type="PIRNR" id="PIRNR005897"/>
    </source>
</evidence>
<dbReference type="Proteomes" id="UP000621799">
    <property type="component" value="Unassembled WGS sequence"/>
</dbReference>
<evidence type="ECO:0000313" key="6">
    <source>
        <dbReference type="EMBL" id="MBE9040583.1"/>
    </source>
</evidence>
<dbReference type="Gene3D" id="3.40.50.2300">
    <property type="match status" value="1"/>
</dbReference>
<feature type="modified residue" description="4-aspartylphosphate" evidence="3">
    <location>
        <position position="332"/>
    </location>
</feature>
<comment type="induction">
    <text evidence="2">By nitrogen starvation.</text>
</comment>
<dbReference type="SUPFAM" id="SSF52172">
    <property type="entry name" value="CheY-like"/>
    <property type="match status" value="1"/>
</dbReference>
<dbReference type="InterPro" id="IPR024186">
    <property type="entry name" value="Sig_transdc_resp-reg_PatA"/>
</dbReference>
<name>A0A928Z8E5_9CYAN</name>
<evidence type="ECO:0000259" key="5">
    <source>
        <dbReference type="PROSITE" id="PS50110"/>
    </source>
</evidence>
<dbReference type="SMART" id="SM00448">
    <property type="entry name" value="REC"/>
    <property type="match status" value="1"/>
</dbReference>
<feature type="region of interest" description="Disordered" evidence="4">
    <location>
        <begin position="260"/>
        <end position="281"/>
    </location>
</feature>
<dbReference type="RefSeq" id="WP_264320827.1">
    <property type="nucleotide sequence ID" value="NZ_JADEXN010000098.1"/>
</dbReference>
<dbReference type="PROSITE" id="PS50110">
    <property type="entry name" value="RESPONSE_REGULATORY"/>
    <property type="match status" value="1"/>
</dbReference>
<dbReference type="AlphaFoldDB" id="A0A928Z8E5"/>
<dbReference type="GO" id="GO:0043158">
    <property type="term" value="P:heterocyst development"/>
    <property type="evidence" value="ECO:0007669"/>
    <property type="project" value="UniProtKB-KW"/>
</dbReference>
<dbReference type="InterPro" id="IPR011006">
    <property type="entry name" value="CheY-like_superfamily"/>
</dbReference>
<evidence type="ECO:0000256" key="4">
    <source>
        <dbReference type="SAM" id="MobiDB-lite"/>
    </source>
</evidence>
<organism evidence="6 7">
    <name type="scientific">Zarconia navalis LEGE 11467</name>
    <dbReference type="NCBI Taxonomy" id="1828826"/>
    <lineage>
        <taxon>Bacteria</taxon>
        <taxon>Bacillati</taxon>
        <taxon>Cyanobacteriota</taxon>
        <taxon>Cyanophyceae</taxon>
        <taxon>Oscillatoriophycideae</taxon>
        <taxon>Oscillatoriales</taxon>
        <taxon>Oscillatoriales incertae sedis</taxon>
        <taxon>Zarconia</taxon>
        <taxon>Zarconia navalis</taxon>
    </lineage>
</organism>